<evidence type="ECO:0000313" key="1">
    <source>
        <dbReference type="EMBL" id="CRL07675.1"/>
    </source>
</evidence>
<evidence type="ECO:0000313" key="2">
    <source>
        <dbReference type="Proteomes" id="UP000183832"/>
    </source>
</evidence>
<keyword evidence="2" id="KW-1185">Reference proteome</keyword>
<proteinExistence type="predicted"/>
<dbReference type="AlphaFoldDB" id="A0A1J1J5I8"/>
<gene>
    <name evidence="1" type="ORF">CLUMA_CG020632</name>
</gene>
<organism evidence="1 2">
    <name type="scientific">Clunio marinus</name>
    <dbReference type="NCBI Taxonomy" id="568069"/>
    <lineage>
        <taxon>Eukaryota</taxon>
        <taxon>Metazoa</taxon>
        <taxon>Ecdysozoa</taxon>
        <taxon>Arthropoda</taxon>
        <taxon>Hexapoda</taxon>
        <taxon>Insecta</taxon>
        <taxon>Pterygota</taxon>
        <taxon>Neoptera</taxon>
        <taxon>Endopterygota</taxon>
        <taxon>Diptera</taxon>
        <taxon>Nematocera</taxon>
        <taxon>Chironomoidea</taxon>
        <taxon>Chironomidae</taxon>
        <taxon>Clunio</taxon>
    </lineage>
</organism>
<sequence length="30" mass="3561">MTNRTCNRKLMFVDTHEIMDHLSCTCIIYA</sequence>
<name>A0A1J1J5I8_9DIPT</name>
<dbReference type="Proteomes" id="UP000183832">
    <property type="component" value="Unassembled WGS sequence"/>
</dbReference>
<dbReference type="EMBL" id="CVRI01000073">
    <property type="protein sequence ID" value="CRL07675.1"/>
    <property type="molecule type" value="Genomic_DNA"/>
</dbReference>
<dbReference type="OrthoDB" id="2789670at2759"/>
<reference evidence="1 2" key="1">
    <citation type="submission" date="2015-04" db="EMBL/GenBank/DDBJ databases">
        <authorList>
            <person name="Syromyatnikov M.Y."/>
            <person name="Popov V.N."/>
        </authorList>
    </citation>
    <scope>NUCLEOTIDE SEQUENCE [LARGE SCALE GENOMIC DNA]</scope>
</reference>
<accession>A0A1J1J5I8</accession>
<protein>
    <submittedName>
        <fullName evidence="1">CLUMA_CG020632, isoform A</fullName>
    </submittedName>
</protein>